<dbReference type="PANTHER" id="PTHR48081">
    <property type="entry name" value="AB HYDROLASE SUPERFAMILY PROTEIN C4A8.06C"/>
    <property type="match status" value="1"/>
</dbReference>
<evidence type="ECO:0000313" key="4">
    <source>
        <dbReference type="Proteomes" id="UP000290848"/>
    </source>
</evidence>
<evidence type="ECO:0000259" key="2">
    <source>
        <dbReference type="Pfam" id="PF20434"/>
    </source>
</evidence>
<accession>A0A4Q0MCN4</accession>
<comment type="caution">
    <text evidence="3">The sequence shown here is derived from an EMBL/GenBank/DDBJ whole genome shotgun (WGS) entry which is preliminary data.</text>
</comment>
<gene>
    <name evidence="3" type="ORF">EKH83_05275</name>
</gene>
<feature type="domain" description="BD-FAE-like" evidence="2">
    <location>
        <begin position="45"/>
        <end position="240"/>
    </location>
</feature>
<dbReference type="Pfam" id="PF20434">
    <property type="entry name" value="BD-FAE"/>
    <property type="match status" value="1"/>
</dbReference>
<organism evidence="3 4">
    <name type="scientific">Arcticibacter tournemirensis</name>
    <dbReference type="NCBI Taxonomy" id="699437"/>
    <lineage>
        <taxon>Bacteria</taxon>
        <taxon>Pseudomonadati</taxon>
        <taxon>Bacteroidota</taxon>
        <taxon>Sphingobacteriia</taxon>
        <taxon>Sphingobacteriales</taxon>
        <taxon>Sphingobacteriaceae</taxon>
        <taxon>Arcticibacter</taxon>
    </lineage>
</organism>
<keyword evidence="1 3" id="KW-0378">Hydrolase</keyword>
<reference evidence="3 4" key="1">
    <citation type="submission" date="2018-12" db="EMBL/GenBank/DDBJ databases">
        <title>The Draft Genome Sequence of the Soil Bacterium Pedobacter tournemirensis R1.</title>
        <authorList>
            <person name="He J."/>
        </authorList>
    </citation>
    <scope>NUCLEOTIDE SEQUENCE [LARGE SCALE GENOMIC DNA]</scope>
    <source>
        <strain evidence="3 4">R1</strain>
    </source>
</reference>
<dbReference type="AlphaFoldDB" id="A0A4Q0MCN4"/>
<dbReference type="Gene3D" id="3.40.50.1820">
    <property type="entry name" value="alpha/beta hydrolase"/>
    <property type="match status" value="1"/>
</dbReference>
<sequence length="285" mass="30554">MKVNILLLFLAVALCSCKKENDGIIGTEQERLSNLSYGTDARQKMDVYLPAYRTESTPLVVLLHGGSWISGNKEDVQFIQAALQQQGIASVNMNYRYASATNHYEGMMADVAAALAFVRNHADEWRVRDKGVVLLGVSAGAHMGLLYAYGYKKPGEINAVISLAGPGSFSSEFLGLAALSSLKQAIEYMAGAAITALPLNSRFTEASPAAKISNVPTLMVHGTADLTVPYQQSVILQAMLTGKGVTNKLVTIEGAGHDLGLAVESNRVRILGEVISWINNYSNAD</sequence>
<dbReference type="InterPro" id="IPR049492">
    <property type="entry name" value="BD-FAE-like_dom"/>
</dbReference>
<protein>
    <submittedName>
        <fullName evidence="3">Alpha/beta hydrolase</fullName>
    </submittedName>
</protein>
<dbReference type="GO" id="GO:0016787">
    <property type="term" value="F:hydrolase activity"/>
    <property type="evidence" value="ECO:0007669"/>
    <property type="project" value="UniProtKB-KW"/>
</dbReference>
<evidence type="ECO:0000256" key="1">
    <source>
        <dbReference type="ARBA" id="ARBA00022801"/>
    </source>
</evidence>
<dbReference type="RefSeq" id="WP_128768355.1">
    <property type="nucleotide sequence ID" value="NZ_RXOC01000003.1"/>
</dbReference>
<dbReference type="PROSITE" id="PS51257">
    <property type="entry name" value="PROKAR_LIPOPROTEIN"/>
    <property type="match status" value="1"/>
</dbReference>
<evidence type="ECO:0000313" key="3">
    <source>
        <dbReference type="EMBL" id="RXF71111.1"/>
    </source>
</evidence>
<dbReference type="InterPro" id="IPR050300">
    <property type="entry name" value="GDXG_lipolytic_enzyme"/>
</dbReference>
<proteinExistence type="predicted"/>
<dbReference type="SUPFAM" id="SSF53474">
    <property type="entry name" value="alpha/beta-Hydrolases"/>
    <property type="match status" value="1"/>
</dbReference>
<dbReference type="InterPro" id="IPR029058">
    <property type="entry name" value="AB_hydrolase_fold"/>
</dbReference>
<name>A0A4Q0MCN4_9SPHI</name>
<dbReference type="Proteomes" id="UP000290848">
    <property type="component" value="Unassembled WGS sequence"/>
</dbReference>
<dbReference type="EMBL" id="RXOC01000003">
    <property type="protein sequence ID" value="RXF71111.1"/>
    <property type="molecule type" value="Genomic_DNA"/>
</dbReference>